<evidence type="ECO:0000256" key="1">
    <source>
        <dbReference type="SAM" id="MobiDB-lite"/>
    </source>
</evidence>
<gene>
    <name evidence="2" type="ORF">PAXRUDRAFT_22475</name>
</gene>
<evidence type="ECO:0000313" key="3">
    <source>
        <dbReference type="Proteomes" id="UP000054538"/>
    </source>
</evidence>
<protein>
    <submittedName>
        <fullName evidence="2">Uncharacterized protein</fullName>
    </submittedName>
</protein>
<proteinExistence type="predicted"/>
<sequence length="115" mass="12666">MQAIHSGNASVPNSRLREQECKGENGRARKVDHHSPSNQASVVQDADPDLFEHDTSDHDAVVNVTVCVRQTGITLRHQAQKRYGLTNVEGINDDNVNHSEGGDDDDNGDDWGQQH</sequence>
<dbReference type="AlphaFoldDB" id="A0A0D0CXF5"/>
<reference evidence="3" key="2">
    <citation type="submission" date="2015-01" db="EMBL/GenBank/DDBJ databases">
        <title>Evolutionary Origins and Diversification of the Mycorrhizal Mutualists.</title>
        <authorList>
            <consortium name="DOE Joint Genome Institute"/>
            <consortium name="Mycorrhizal Genomics Consortium"/>
            <person name="Kohler A."/>
            <person name="Kuo A."/>
            <person name="Nagy L.G."/>
            <person name="Floudas D."/>
            <person name="Copeland A."/>
            <person name="Barry K.W."/>
            <person name="Cichocki N."/>
            <person name="Veneault-Fourrey C."/>
            <person name="LaButti K."/>
            <person name="Lindquist E.A."/>
            <person name="Lipzen A."/>
            <person name="Lundell T."/>
            <person name="Morin E."/>
            <person name="Murat C."/>
            <person name="Riley R."/>
            <person name="Ohm R."/>
            <person name="Sun H."/>
            <person name="Tunlid A."/>
            <person name="Henrissat B."/>
            <person name="Grigoriev I.V."/>
            <person name="Hibbett D.S."/>
            <person name="Martin F."/>
        </authorList>
    </citation>
    <scope>NUCLEOTIDE SEQUENCE [LARGE SCALE GENOMIC DNA]</scope>
    <source>
        <strain evidence="3">Ve08.2h10</strain>
    </source>
</reference>
<feature type="region of interest" description="Disordered" evidence="1">
    <location>
        <begin position="1"/>
        <end position="42"/>
    </location>
</feature>
<dbReference type="EMBL" id="KN831310">
    <property type="protein sequence ID" value="KIK72039.1"/>
    <property type="molecule type" value="Genomic_DNA"/>
</dbReference>
<evidence type="ECO:0000313" key="2">
    <source>
        <dbReference type="EMBL" id="KIK72039.1"/>
    </source>
</evidence>
<feature type="compositionally biased region" description="Basic and acidic residues" evidence="1">
    <location>
        <begin position="15"/>
        <end position="35"/>
    </location>
</feature>
<reference evidence="2 3" key="1">
    <citation type="submission" date="2014-04" db="EMBL/GenBank/DDBJ databases">
        <authorList>
            <consortium name="DOE Joint Genome Institute"/>
            <person name="Kuo A."/>
            <person name="Kohler A."/>
            <person name="Jargeat P."/>
            <person name="Nagy L.G."/>
            <person name="Floudas D."/>
            <person name="Copeland A."/>
            <person name="Barry K.W."/>
            <person name="Cichocki N."/>
            <person name="Veneault-Fourrey C."/>
            <person name="LaButti K."/>
            <person name="Lindquist E.A."/>
            <person name="Lipzen A."/>
            <person name="Lundell T."/>
            <person name="Morin E."/>
            <person name="Murat C."/>
            <person name="Sun H."/>
            <person name="Tunlid A."/>
            <person name="Henrissat B."/>
            <person name="Grigoriev I.V."/>
            <person name="Hibbett D.S."/>
            <person name="Martin F."/>
            <person name="Nordberg H.P."/>
            <person name="Cantor M.N."/>
            <person name="Hua S.X."/>
        </authorList>
    </citation>
    <scope>NUCLEOTIDE SEQUENCE [LARGE SCALE GENOMIC DNA]</scope>
    <source>
        <strain evidence="2 3">Ve08.2h10</strain>
    </source>
</reference>
<accession>A0A0D0CXF5</accession>
<dbReference type="InParanoid" id="A0A0D0CXF5"/>
<keyword evidence="3" id="KW-1185">Reference proteome</keyword>
<feature type="region of interest" description="Disordered" evidence="1">
    <location>
        <begin position="78"/>
        <end position="115"/>
    </location>
</feature>
<organism evidence="2 3">
    <name type="scientific">Paxillus rubicundulus Ve08.2h10</name>
    <dbReference type="NCBI Taxonomy" id="930991"/>
    <lineage>
        <taxon>Eukaryota</taxon>
        <taxon>Fungi</taxon>
        <taxon>Dikarya</taxon>
        <taxon>Basidiomycota</taxon>
        <taxon>Agaricomycotina</taxon>
        <taxon>Agaricomycetes</taxon>
        <taxon>Agaricomycetidae</taxon>
        <taxon>Boletales</taxon>
        <taxon>Paxilineae</taxon>
        <taxon>Paxillaceae</taxon>
        <taxon>Paxillus</taxon>
    </lineage>
</organism>
<feature type="compositionally biased region" description="Polar residues" evidence="1">
    <location>
        <begin position="1"/>
        <end position="13"/>
    </location>
</feature>
<name>A0A0D0CXF5_9AGAM</name>
<dbReference type="HOGENOM" id="CLU_2109819_0_0_1"/>
<dbReference type="Proteomes" id="UP000054538">
    <property type="component" value="Unassembled WGS sequence"/>
</dbReference>